<dbReference type="InterPro" id="IPR025857">
    <property type="entry name" value="MacB_PCD"/>
</dbReference>
<evidence type="ECO:0000259" key="6">
    <source>
        <dbReference type="Pfam" id="PF02687"/>
    </source>
</evidence>
<reference evidence="8 9" key="1">
    <citation type="submission" date="2015-12" db="EMBL/GenBank/DDBJ databases">
        <title>Complete genome of Roseateles depolymerans KCTC 42856.</title>
        <authorList>
            <person name="Kim K.M."/>
        </authorList>
    </citation>
    <scope>NUCLEOTIDE SEQUENCE [LARGE SCALE GENOMIC DNA]</scope>
    <source>
        <strain evidence="8 9">KCTC 42856</strain>
    </source>
</reference>
<evidence type="ECO:0000313" key="8">
    <source>
        <dbReference type="EMBL" id="ALV06197.1"/>
    </source>
</evidence>
<evidence type="ECO:0000313" key="9">
    <source>
        <dbReference type="Proteomes" id="UP000060699"/>
    </source>
</evidence>
<dbReference type="PANTHER" id="PTHR30572:SF15">
    <property type="entry name" value="ABC TRANSPORTER PERMEASE"/>
    <property type="match status" value="1"/>
</dbReference>
<organism evidence="8 9">
    <name type="scientific">Roseateles depolymerans</name>
    <dbReference type="NCBI Taxonomy" id="76731"/>
    <lineage>
        <taxon>Bacteria</taxon>
        <taxon>Pseudomonadati</taxon>
        <taxon>Pseudomonadota</taxon>
        <taxon>Betaproteobacteria</taxon>
        <taxon>Burkholderiales</taxon>
        <taxon>Sphaerotilaceae</taxon>
        <taxon>Roseateles</taxon>
    </lineage>
</organism>
<keyword evidence="3" id="KW-0812">Transmembrane</keyword>
<dbReference type="InterPro" id="IPR050250">
    <property type="entry name" value="Macrolide_Exporter_MacB"/>
</dbReference>
<dbReference type="PATRIC" id="fig|76731.3.peg.1756"/>
<evidence type="ECO:0000256" key="4">
    <source>
        <dbReference type="ARBA" id="ARBA00022989"/>
    </source>
</evidence>
<evidence type="ECO:0000256" key="2">
    <source>
        <dbReference type="ARBA" id="ARBA00022475"/>
    </source>
</evidence>
<dbReference type="GO" id="GO:0005886">
    <property type="term" value="C:plasma membrane"/>
    <property type="evidence" value="ECO:0007669"/>
    <property type="project" value="UniProtKB-SubCell"/>
</dbReference>
<dbReference type="KEGG" id="rdp:RD2015_1714"/>
<proteinExistence type="predicted"/>
<comment type="subcellular location">
    <subcellularLocation>
        <location evidence="1">Cell membrane</location>
        <topology evidence="1">Multi-pass membrane protein</topology>
    </subcellularLocation>
</comment>
<dbReference type="Pfam" id="PF02687">
    <property type="entry name" value="FtsX"/>
    <property type="match status" value="1"/>
</dbReference>
<feature type="domain" description="ABC3 transporter permease C-terminal" evidence="6">
    <location>
        <begin position="309"/>
        <end position="429"/>
    </location>
</feature>
<dbReference type="Pfam" id="PF12704">
    <property type="entry name" value="MacB_PCD"/>
    <property type="match status" value="1"/>
</dbReference>
<dbReference type="PANTHER" id="PTHR30572">
    <property type="entry name" value="MEMBRANE COMPONENT OF TRANSPORTER-RELATED"/>
    <property type="match status" value="1"/>
</dbReference>
<evidence type="ECO:0000256" key="1">
    <source>
        <dbReference type="ARBA" id="ARBA00004651"/>
    </source>
</evidence>
<dbReference type="RefSeq" id="WP_198164922.1">
    <property type="nucleotide sequence ID" value="NZ_CP013729.1"/>
</dbReference>
<dbReference type="EMBL" id="CP013729">
    <property type="protein sequence ID" value="ALV06197.1"/>
    <property type="molecule type" value="Genomic_DNA"/>
</dbReference>
<name>A0A0U3DZ92_9BURK</name>
<dbReference type="Proteomes" id="UP000060699">
    <property type="component" value="Chromosome"/>
</dbReference>
<dbReference type="InterPro" id="IPR003838">
    <property type="entry name" value="ABC3_permease_C"/>
</dbReference>
<keyword evidence="5" id="KW-0472">Membrane</keyword>
<evidence type="ECO:0000259" key="7">
    <source>
        <dbReference type="Pfam" id="PF12704"/>
    </source>
</evidence>
<dbReference type="AlphaFoldDB" id="A0A0U3DZ92"/>
<keyword evidence="2" id="KW-1003">Cell membrane</keyword>
<evidence type="ECO:0000256" key="3">
    <source>
        <dbReference type="ARBA" id="ARBA00022692"/>
    </source>
</evidence>
<dbReference type="GO" id="GO:0022857">
    <property type="term" value="F:transmembrane transporter activity"/>
    <property type="evidence" value="ECO:0007669"/>
    <property type="project" value="TreeGrafter"/>
</dbReference>
<dbReference type="STRING" id="76731.RD2015_1714"/>
<evidence type="ECO:0000256" key="5">
    <source>
        <dbReference type="ARBA" id="ARBA00023136"/>
    </source>
</evidence>
<sequence length="438" mass="45515">MTFLKRFGLVIFLILAVVGWVFLPWTGALGLAVLITLWLLLSRRGGQARSVAGVGISTLPQRLGSSAVIVVGIAGVVGVLVALLAMAEGYAETLTRSGSLDTAIVLRGASAAEVSSQLSRNDITLISQAPGVARTDKGEPLVSAETVVAANLPVKGGGKDEEGSVQFRGVGDEAFLVRPQVKVIEGRRFQPGLRELMVGKGAARQFDGLVVGKDIRLGNQVWTVVGIFASGDAMESELWADATVLADAFRRGSSRNSVTVRLTGPEAMAAFKESLTSNPQLKVDASTTLDFFAKQSEATSKTLRIIGTVVGAIMAVGAVFGALNTMFAAVATRAREIATLRAIGFPGLPVVVAVMLETMLLAALGGLIGGVVAYLLFNGHAASTMAAGSVGKLSFELKVSGQLLWEGLKWALAIGFIGGLFPAVRAASVPVTTALREL</sequence>
<accession>A0A0U3DZ92</accession>
<feature type="domain" description="MacB-like periplasmic core" evidence="7">
    <location>
        <begin position="67"/>
        <end position="276"/>
    </location>
</feature>
<protein>
    <submittedName>
        <fullName evidence="8">Membrane protein</fullName>
    </submittedName>
</protein>
<keyword evidence="9" id="KW-1185">Reference proteome</keyword>
<gene>
    <name evidence="8" type="ORF">RD2015_1714</name>
</gene>
<keyword evidence="4" id="KW-1133">Transmembrane helix</keyword>